<accession>Q3APF7</accession>
<dbReference type="InterPro" id="IPR001296">
    <property type="entry name" value="Glyco_trans_1"/>
</dbReference>
<feature type="transmembrane region" description="Helical" evidence="1">
    <location>
        <begin position="86"/>
        <end position="103"/>
    </location>
</feature>
<dbReference type="CAZy" id="GT4">
    <property type="family name" value="Glycosyltransferase Family 4"/>
</dbReference>
<keyword evidence="3" id="KW-0808">Transferase</keyword>
<feature type="domain" description="Glycosyl transferase family 1" evidence="2">
    <location>
        <begin position="180"/>
        <end position="342"/>
    </location>
</feature>
<name>Q3APF7_CHLCH</name>
<keyword evidence="1" id="KW-1133">Transmembrane helix</keyword>
<dbReference type="eggNOG" id="COG0438">
    <property type="taxonomic scope" value="Bacteria"/>
</dbReference>
<keyword evidence="1" id="KW-0812">Transmembrane</keyword>
<proteinExistence type="predicted"/>
<dbReference type="InterPro" id="IPR050194">
    <property type="entry name" value="Glycosyltransferase_grp1"/>
</dbReference>
<dbReference type="PANTHER" id="PTHR45947:SF3">
    <property type="entry name" value="SULFOQUINOVOSYL TRANSFERASE SQD2"/>
    <property type="match status" value="1"/>
</dbReference>
<reference evidence="3" key="1">
    <citation type="submission" date="2005-08" db="EMBL/GenBank/DDBJ databases">
        <title>Complete sequence of Chlorobium chlorochromatii CaD3.</title>
        <authorList>
            <person name="Copeland A."/>
            <person name="Lucas S."/>
            <person name="Lapidus A."/>
            <person name="Barry K."/>
            <person name="Detter J.C."/>
            <person name="Glavina T."/>
            <person name="Hammon N."/>
            <person name="Israni S."/>
            <person name="Pitluck S."/>
            <person name="Bryant D."/>
            <person name="Schmutz J."/>
            <person name="Larimer F."/>
            <person name="Land M."/>
            <person name="Kyrpides N."/>
            <person name="Ivanova N."/>
            <person name="Richardson P."/>
        </authorList>
    </citation>
    <scope>NUCLEOTIDE SEQUENCE [LARGE SCALE GENOMIC DNA]</scope>
    <source>
        <strain evidence="3">CaD3</strain>
    </source>
</reference>
<dbReference type="SUPFAM" id="SSF53756">
    <property type="entry name" value="UDP-Glycosyltransferase/glycogen phosphorylase"/>
    <property type="match status" value="1"/>
</dbReference>
<dbReference type="EMBL" id="CP000108">
    <property type="protein sequence ID" value="ABB29118.1"/>
    <property type="molecule type" value="Genomic_DNA"/>
</dbReference>
<dbReference type="Gene3D" id="3.40.50.2000">
    <property type="entry name" value="Glycogen Phosphorylase B"/>
    <property type="match status" value="2"/>
</dbReference>
<dbReference type="STRING" id="340177.Cag_1868"/>
<protein>
    <submittedName>
        <fullName evidence="3">Glycosyl transferase</fullName>
        <ecNumber evidence="3">2.4.1.21</ecNumber>
    </submittedName>
</protein>
<evidence type="ECO:0000313" key="3">
    <source>
        <dbReference type="EMBL" id="ABB29118.1"/>
    </source>
</evidence>
<keyword evidence="3" id="KW-0328">Glycosyltransferase</keyword>
<sequence>MRIVLLSPFPPLKGGIAHCSGALHAALTAAGDAVVVLPFKKLYPSFPSFLFSALSPPTPSNATLVLYNPLTWLSAVRRIREQKPELLVIAYWSGVLAPLALLFCRLSGTRMLLLLHNLTGHEAFWGESFLQRKLLSSVAGVVTLSHTVTRQVQHVAPSLPTLTLFHPIEKLPAPSFSKLEARKALGLTSNAPVLLFFGYVRRYKGLDLLLQALPHVVAQEPSLQVVVAGYFYEPLPRYQQIAETLGITHNVTFHAGYVPSEKNATYFAAADGVVLPYRAATQSGVVPMAFAYGVPVIVTPVGALSEMVQHGTTGWIAKAASPDAIAAALREWLANRERWSAMRSSIEAMRDSVSWERFAAECQPFFASLIDKGRR</sequence>
<gene>
    <name evidence="3" type="ordered locus">Cag_1868</name>
</gene>
<dbReference type="AlphaFoldDB" id="Q3APF7"/>
<dbReference type="KEGG" id="cch:Cag_1868"/>
<dbReference type="PANTHER" id="PTHR45947">
    <property type="entry name" value="SULFOQUINOVOSYL TRANSFERASE SQD2"/>
    <property type="match status" value="1"/>
</dbReference>
<dbReference type="EC" id="2.4.1.21" evidence="3"/>
<evidence type="ECO:0000259" key="2">
    <source>
        <dbReference type="Pfam" id="PF00534"/>
    </source>
</evidence>
<dbReference type="GO" id="GO:0009011">
    <property type="term" value="F:alpha-1,4-glucan glucosyltransferase (ADP-glucose donor) activity"/>
    <property type="evidence" value="ECO:0007669"/>
    <property type="project" value="UniProtKB-EC"/>
</dbReference>
<organism evidence="3">
    <name type="scientific">Chlorobium chlorochromatii (strain CaD3)</name>
    <dbReference type="NCBI Taxonomy" id="340177"/>
    <lineage>
        <taxon>Bacteria</taxon>
        <taxon>Pseudomonadati</taxon>
        <taxon>Chlorobiota</taxon>
        <taxon>Chlorobiia</taxon>
        <taxon>Chlorobiales</taxon>
        <taxon>Chlorobiaceae</taxon>
        <taxon>Chlorobium/Pelodictyon group</taxon>
        <taxon>Chlorobium</taxon>
    </lineage>
</organism>
<dbReference type="HOGENOM" id="CLU_009583_6_2_10"/>
<dbReference type="Pfam" id="PF00534">
    <property type="entry name" value="Glycos_transf_1"/>
    <property type="match status" value="1"/>
</dbReference>
<keyword evidence="1" id="KW-0472">Membrane</keyword>
<evidence type="ECO:0000256" key="1">
    <source>
        <dbReference type="SAM" id="Phobius"/>
    </source>
</evidence>